<evidence type="ECO:0000313" key="2">
    <source>
        <dbReference type="Proteomes" id="UP000694036"/>
    </source>
</evidence>
<organism evidence="1 2">
    <name type="scientific">Saccharolobus shibatae</name>
    <dbReference type="NCBI Taxonomy" id="2286"/>
    <lineage>
        <taxon>Archaea</taxon>
        <taxon>Thermoproteota</taxon>
        <taxon>Thermoprotei</taxon>
        <taxon>Sulfolobales</taxon>
        <taxon>Sulfolobaceae</taxon>
        <taxon>Saccharolobus</taxon>
    </lineage>
</organism>
<evidence type="ECO:0000313" key="1">
    <source>
        <dbReference type="EMBL" id="QXJ35224.1"/>
    </source>
</evidence>
<sequence>MGGFHLLATDPQQVNDVIRKMDANNIGPVHRNGNLAKAVVDEEKFLDFGVGKMLKV</sequence>
<accession>A0A8F5C146</accession>
<dbReference type="EMBL" id="CP077713">
    <property type="protein sequence ID" value="QXJ35224.1"/>
    <property type="molecule type" value="Genomic_DNA"/>
</dbReference>
<protein>
    <submittedName>
        <fullName evidence="1">Uncharacterized protein</fullName>
    </submittedName>
</protein>
<gene>
    <name evidence="1" type="ORF">J5U22_01771</name>
</gene>
<dbReference type="AlphaFoldDB" id="A0A8F5C146"/>
<dbReference type="Proteomes" id="UP000694036">
    <property type="component" value="Chromosome"/>
</dbReference>
<proteinExistence type="predicted"/>
<keyword evidence="2" id="KW-1185">Reference proteome</keyword>
<reference evidence="1 2" key="1">
    <citation type="journal article" date="2021" name="Environ. Microbiol.">
        <title>New insights into the diversity and evolution of the archaeal mobilome from three complete genomes of Saccharolobus shibatae.</title>
        <authorList>
            <person name="Medvedeva S."/>
            <person name="Brandt D."/>
            <person name="Cvirkaite-Krupovic V."/>
            <person name="Liu Y."/>
            <person name="Severinov K."/>
            <person name="Ishino S."/>
            <person name="Ishino Y."/>
            <person name="Prangishvili D."/>
            <person name="Kalinowski J."/>
            <person name="Krupovic M."/>
        </authorList>
    </citation>
    <scope>NUCLEOTIDE SEQUENCE [LARGE SCALE GENOMIC DNA]</scope>
    <source>
        <strain evidence="1 2">S38A</strain>
    </source>
</reference>
<name>A0A8F5C146_9CREN</name>